<evidence type="ECO:0000313" key="2">
    <source>
        <dbReference type="Proteomes" id="UP000305067"/>
    </source>
</evidence>
<dbReference type="Proteomes" id="UP000305067">
    <property type="component" value="Unassembled WGS sequence"/>
</dbReference>
<dbReference type="EMBL" id="ML178817">
    <property type="protein sequence ID" value="TFL05430.1"/>
    <property type="molecule type" value="Genomic_DNA"/>
</dbReference>
<evidence type="ECO:0000313" key="1">
    <source>
        <dbReference type="EMBL" id="TFL05430.1"/>
    </source>
</evidence>
<proteinExistence type="predicted"/>
<protein>
    <submittedName>
        <fullName evidence="1">Uncharacterized protein</fullName>
    </submittedName>
</protein>
<organism evidence="1 2">
    <name type="scientific">Pterulicium gracile</name>
    <dbReference type="NCBI Taxonomy" id="1884261"/>
    <lineage>
        <taxon>Eukaryota</taxon>
        <taxon>Fungi</taxon>
        <taxon>Dikarya</taxon>
        <taxon>Basidiomycota</taxon>
        <taxon>Agaricomycotina</taxon>
        <taxon>Agaricomycetes</taxon>
        <taxon>Agaricomycetidae</taxon>
        <taxon>Agaricales</taxon>
        <taxon>Pleurotineae</taxon>
        <taxon>Pterulaceae</taxon>
        <taxon>Pterulicium</taxon>
    </lineage>
</organism>
<reference evidence="1 2" key="1">
    <citation type="journal article" date="2019" name="Nat. Ecol. Evol.">
        <title>Megaphylogeny resolves global patterns of mushroom evolution.</title>
        <authorList>
            <person name="Varga T."/>
            <person name="Krizsan K."/>
            <person name="Foldi C."/>
            <person name="Dima B."/>
            <person name="Sanchez-Garcia M."/>
            <person name="Sanchez-Ramirez S."/>
            <person name="Szollosi G.J."/>
            <person name="Szarkandi J.G."/>
            <person name="Papp V."/>
            <person name="Albert L."/>
            <person name="Andreopoulos W."/>
            <person name="Angelini C."/>
            <person name="Antonin V."/>
            <person name="Barry K.W."/>
            <person name="Bougher N.L."/>
            <person name="Buchanan P."/>
            <person name="Buyck B."/>
            <person name="Bense V."/>
            <person name="Catcheside P."/>
            <person name="Chovatia M."/>
            <person name="Cooper J."/>
            <person name="Damon W."/>
            <person name="Desjardin D."/>
            <person name="Finy P."/>
            <person name="Geml J."/>
            <person name="Haridas S."/>
            <person name="Hughes K."/>
            <person name="Justo A."/>
            <person name="Karasinski D."/>
            <person name="Kautmanova I."/>
            <person name="Kiss B."/>
            <person name="Kocsube S."/>
            <person name="Kotiranta H."/>
            <person name="LaButti K.M."/>
            <person name="Lechner B.E."/>
            <person name="Liimatainen K."/>
            <person name="Lipzen A."/>
            <person name="Lukacs Z."/>
            <person name="Mihaltcheva S."/>
            <person name="Morgado L.N."/>
            <person name="Niskanen T."/>
            <person name="Noordeloos M.E."/>
            <person name="Ohm R.A."/>
            <person name="Ortiz-Santana B."/>
            <person name="Ovrebo C."/>
            <person name="Racz N."/>
            <person name="Riley R."/>
            <person name="Savchenko A."/>
            <person name="Shiryaev A."/>
            <person name="Soop K."/>
            <person name="Spirin V."/>
            <person name="Szebenyi C."/>
            <person name="Tomsovsky M."/>
            <person name="Tulloss R.E."/>
            <person name="Uehling J."/>
            <person name="Grigoriev I.V."/>
            <person name="Vagvolgyi C."/>
            <person name="Papp T."/>
            <person name="Martin F.M."/>
            <person name="Miettinen O."/>
            <person name="Hibbett D.S."/>
            <person name="Nagy L.G."/>
        </authorList>
    </citation>
    <scope>NUCLEOTIDE SEQUENCE [LARGE SCALE GENOMIC DNA]</scope>
    <source>
        <strain evidence="1 2">CBS 309.79</strain>
    </source>
</reference>
<gene>
    <name evidence="1" type="ORF">BDV98DRAFT_561995</name>
</gene>
<dbReference type="AlphaFoldDB" id="A0A5C3QXC5"/>
<name>A0A5C3QXC5_9AGAR</name>
<sequence>MMLTCKHRQGEGRIHLVAAQLAVLAWFPFYIRSAQSTCQTSDKKLVTLRTYLPRAITTFTVQQGLELRMYLNT</sequence>
<keyword evidence="2" id="KW-1185">Reference proteome</keyword>
<accession>A0A5C3QXC5</accession>